<organism evidence="3 4">
    <name type="scientific">Neptunomonas phycophila</name>
    <dbReference type="NCBI Taxonomy" id="1572645"/>
    <lineage>
        <taxon>Bacteria</taxon>
        <taxon>Pseudomonadati</taxon>
        <taxon>Pseudomonadota</taxon>
        <taxon>Gammaproteobacteria</taxon>
        <taxon>Oceanospirillales</taxon>
        <taxon>Oceanospirillaceae</taxon>
        <taxon>Neptunomonas</taxon>
    </lineage>
</organism>
<sequence>MKVIQGSINKVSMKVVGKVAVLGTSILIIAGCSTVQRDPMALNEIESAIEADKALFLEASPPLSKPLTLAEAMAHALKYNVNNRVRLMEQALADQSFRLAKMDMLPLLAANAGLTSRSNVDASSSESVETGIESLEPSTSTDQSRRNADLRLSWNALDFGVSYLKAKQEADRFEIARYERRDIMSKLLQETRAAYWKAAVTQELRPKIEELLQRTDKALQNLEKIQKEKLRAPVVVLQERRKLLSITRNLKSLQQSVDAAQIELANIINQPPSTVVALSVPKKRPELTRFDQVDIEQLERTALSNNVDYIGELYNARIAQREAKKSMLRMFPGLEFSYAGNYDSNSYLYNSTWGQAGIRISWNIMRLFSMGIIKDQNEAREYMVEARRVAASMGVIAQVNLGWQQYRNAIDALDLSQQFEELDNQIAGFNSQARASSAISGTESLLSEARAVNSQLTNLLSYAEAQEAYGNFMLSVGFNPVPSDYQHYSIEELASVITQGFDLWTSGVPSEQQLRQFSSQTHDIAITKAEG</sequence>
<dbReference type="GO" id="GO:0015562">
    <property type="term" value="F:efflux transmembrane transporter activity"/>
    <property type="evidence" value="ECO:0007669"/>
    <property type="project" value="InterPro"/>
</dbReference>
<name>A0AAW7XKR0_9GAMM</name>
<dbReference type="SUPFAM" id="SSF56954">
    <property type="entry name" value="Outer membrane efflux proteins (OEP)"/>
    <property type="match status" value="1"/>
</dbReference>
<feature type="coiled-coil region" evidence="1">
    <location>
        <begin position="208"/>
        <end position="270"/>
    </location>
</feature>
<keyword evidence="1" id="KW-0175">Coiled coil</keyword>
<gene>
    <name evidence="3" type="ORF">Q4490_11705</name>
</gene>
<dbReference type="PANTHER" id="PTHR30203">
    <property type="entry name" value="OUTER MEMBRANE CATION EFFLUX PROTEIN"/>
    <property type="match status" value="1"/>
</dbReference>
<evidence type="ECO:0000256" key="1">
    <source>
        <dbReference type="SAM" id="Coils"/>
    </source>
</evidence>
<comment type="caution">
    <text evidence="3">The sequence shown here is derived from an EMBL/GenBank/DDBJ whole genome shotgun (WGS) entry which is preliminary data.</text>
</comment>
<accession>A0AAW7XKR0</accession>
<dbReference type="Proteomes" id="UP001169862">
    <property type="component" value="Unassembled WGS sequence"/>
</dbReference>
<evidence type="ECO:0000256" key="2">
    <source>
        <dbReference type="SAM" id="MobiDB-lite"/>
    </source>
</evidence>
<evidence type="ECO:0000313" key="3">
    <source>
        <dbReference type="EMBL" id="MDO6454227.1"/>
    </source>
</evidence>
<dbReference type="EMBL" id="JAUOPG010000007">
    <property type="protein sequence ID" value="MDO6454227.1"/>
    <property type="molecule type" value="Genomic_DNA"/>
</dbReference>
<dbReference type="PANTHER" id="PTHR30203:SF29">
    <property type="entry name" value="PROTEIN CYAE"/>
    <property type="match status" value="1"/>
</dbReference>
<proteinExistence type="predicted"/>
<dbReference type="AlphaFoldDB" id="A0AAW7XKR0"/>
<reference evidence="3" key="1">
    <citation type="submission" date="2023-07" db="EMBL/GenBank/DDBJ databases">
        <title>Genome content predicts the carbon catabolic preferences of heterotrophic bacteria.</title>
        <authorList>
            <person name="Gralka M."/>
        </authorList>
    </citation>
    <scope>NUCLEOTIDE SEQUENCE</scope>
    <source>
        <strain evidence="3">I2M16</strain>
    </source>
</reference>
<feature type="compositionally biased region" description="Polar residues" evidence="2">
    <location>
        <begin position="119"/>
        <end position="128"/>
    </location>
</feature>
<dbReference type="Gene3D" id="1.20.1600.10">
    <property type="entry name" value="Outer membrane efflux proteins (OEP)"/>
    <property type="match status" value="1"/>
</dbReference>
<dbReference type="InterPro" id="IPR010131">
    <property type="entry name" value="MdtP/NodT-like"/>
</dbReference>
<evidence type="ECO:0000313" key="4">
    <source>
        <dbReference type="Proteomes" id="UP001169862"/>
    </source>
</evidence>
<feature type="region of interest" description="Disordered" evidence="2">
    <location>
        <begin position="119"/>
        <end position="146"/>
    </location>
</feature>
<dbReference type="PROSITE" id="PS51257">
    <property type="entry name" value="PROKAR_LIPOPROTEIN"/>
    <property type="match status" value="1"/>
</dbReference>
<protein>
    <submittedName>
        <fullName evidence="3">TolC family protein</fullName>
    </submittedName>
</protein>
<dbReference type="RefSeq" id="WP_303550751.1">
    <property type="nucleotide sequence ID" value="NZ_JAUOPG010000007.1"/>
</dbReference>